<dbReference type="AlphaFoldDB" id="A0A4Y9YJ74"/>
<evidence type="ECO:0000313" key="3">
    <source>
        <dbReference type="EMBL" id="TFY61667.1"/>
    </source>
</evidence>
<name>A0A4Y9YJ74_9APHY</name>
<dbReference type="STRING" id="34475.A0A4Y9YJ74"/>
<feature type="domain" description="Hypervirulence associated protein TUDOR" evidence="2">
    <location>
        <begin position="16"/>
        <end position="67"/>
    </location>
</feature>
<dbReference type="Proteomes" id="UP000298390">
    <property type="component" value="Unassembled WGS sequence"/>
</dbReference>
<sequence>MTNSVQSKDGKPISVGDTVYTKIRGGRHEGEVEAIAHDQEEAEQVSKELGTSVKNPPKVVFSDQGREKARWAHLLAGNHLIRRYAKVEAIVENQEEAKQFSAELGTAVRNPPKGVFTDQHGCHVAHNPEALTHTQGST</sequence>
<dbReference type="InterPro" id="IPR021331">
    <property type="entry name" value="Hva1_TUDOR"/>
</dbReference>
<dbReference type="Pfam" id="PF11160">
    <property type="entry name" value="Hva1_TUDOR"/>
    <property type="match status" value="1"/>
</dbReference>
<reference evidence="3 4" key="1">
    <citation type="submission" date="2019-01" db="EMBL/GenBank/DDBJ databases">
        <title>Genome sequencing of the rare red list fungi Fomitopsis rosea.</title>
        <authorList>
            <person name="Buettner E."/>
            <person name="Kellner H."/>
        </authorList>
    </citation>
    <scope>NUCLEOTIDE SEQUENCE [LARGE SCALE GENOMIC DNA]</scope>
    <source>
        <strain evidence="3 4">DSM 105464</strain>
    </source>
</reference>
<accession>A0A4Y9YJ74</accession>
<evidence type="ECO:0000256" key="1">
    <source>
        <dbReference type="SAM" id="MobiDB-lite"/>
    </source>
</evidence>
<comment type="caution">
    <text evidence="3">The sequence shown here is derived from an EMBL/GenBank/DDBJ whole genome shotgun (WGS) entry which is preliminary data.</text>
</comment>
<evidence type="ECO:0000313" key="4">
    <source>
        <dbReference type="Proteomes" id="UP000298390"/>
    </source>
</evidence>
<organism evidence="3 4">
    <name type="scientific">Rhodofomes roseus</name>
    <dbReference type="NCBI Taxonomy" id="34475"/>
    <lineage>
        <taxon>Eukaryota</taxon>
        <taxon>Fungi</taxon>
        <taxon>Dikarya</taxon>
        <taxon>Basidiomycota</taxon>
        <taxon>Agaricomycotina</taxon>
        <taxon>Agaricomycetes</taxon>
        <taxon>Polyporales</taxon>
        <taxon>Rhodofomes</taxon>
    </lineage>
</organism>
<dbReference type="Gene3D" id="2.30.30.1060">
    <property type="match status" value="2"/>
</dbReference>
<proteinExistence type="predicted"/>
<dbReference type="EMBL" id="SEKV01000198">
    <property type="protein sequence ID" value="TFY61667.1"/>
    <property type="molecule type" value="Genomic_DNA"/>
</dbReference>
<feature type="region of interest" description="Disordered" evidence="1">
    <location>
        <begin position="40"/>
        <end position="59"/>
    </location>
</feature>
<gene>
    <name evidence="3" type="ORF">EVJ58_g4364</name>
</gene>
<protein>
    <recommendedName>
        <fullName evidence="2">Hypervirulence associated protein TUDOR domain-containing protein</fullName>
    </recommendedName>
</protein>
<evidence type="ECO:0000259" key="2">
    <source>
        <dbReference type="Pfam" id="PF11160"/>
    </source>
</evidence>